<evidence type="ECO:0000313" key="2">
    <source>
        <dbReference type="Proteomes" id="UP000031532"/>
    </source>
</evidence>
<dbReference type="Gene3D" id="3.30.1490.300">
    <property type="match status" value="1"/>
</dbReference>
<proteinExistence type="predicted"/>
<sequence>MIDRLKSLLTKRGCGVGIELAPERINIAQLKKQRQGYKLTAFSSTPVPEGLFQDGQIADPPALAELIQKALTETKIKAQWVATAVPGRESIVRLIPLPAELNDQELREMVLNHEAGLYLPYPREEADVDYQKLGYFVDEDGIEKVQVLLVATRKQVTDTYMDTFQHAGLKVNVIEINSFALIRTIREQLRTYSTNEGVALVDVQFDNTEIAIIVDGVPQFSRTIPIGTYQMQSALLRSMNLPASRDTQMLESFNLPLTSGDDDDEPEDMPDVDSGTLAVMRVLAELADELRRSIDFYLSQSENLEMVQVLLCGPGGGLGNLSEFFQQKLNIPTAPIDPVAALSLDVDEEKITPMQRPGLGTAIGLGLRGAWGNV</sequence>
<dbReference type="SUPFAM" id="SSF53067">
    <property type="entry name" value="Actin-like ATPase domain"/>
    <property type="match status" value="2"/>
</dbReference>
<dbReference type="Pfam" id="PF11104">
    <property type="entry name" value="PilM_2"/>
    <property type="match status" value="1"/>
</dbReference>
<dbReference type="PIRSF" id="PIRSF019169">
    <property type="entry name" value="PilM"/>
    <property type="match status" value="1"/>
</dbReference>
<dbReference type="Proteomes" id="UP000031532">
    <property type="component" value="Unassembled WGS sequence"/>
</dbReference>
<dbReference type="NCBIfam" id="TIGR01175">
    <property type="entry name" value="pilM"/>
    <property type="match status" value="1"/>
</dbReference>
<reference evidence="1 2" key="1">
    <citation type="journal article" date="2015" name="Genome Announc.">
        <title>Draft Genome Sequence of the Terrestrial Cyanobacterium Scytonema millei VB511283, Isolated from Eastern India.</title>
        <authorList>
            <person name="Sen D."/>
            <person name="Chandrababunaidu M.M."/>
            <person name="Singh D."/>
            <person name="Sanghi N."/>
            <person name="Ghorai A."/>
            <person name="Mishra G.P."/>
            <person name="Madduluri M."/>
            <person name="Adhikary S.P."/>
            <person name="Tripathy S."/>
        </authorList>
    </citation>
    <scope>NUCLEOTIDE SEQUENCE [LARGE SCALE GENOMIC DNA]</scope>
    <source>
        <strain evidence="1 2">VB511283</strain>
    </source>
</reference>
<organism evidence="1 2">
    <name type="scientific">Scytonema millei VB511283</name>
    <dbReference type="NCBI Taxonomy" id="1245923"/>
    <lineage>
        <taxon>Bacteria</taxon>
        <taxon>Bacillati</taxon>
        <taxon>Cyanobacteriota</taxon>
        <taxon>Cyanophyceae</taxon>
        <taxon>Nostocales</taxon>
        <taxon>Scytonemataceae</taxon>
        <taxon>Scytonema</taxon>
    </lineage>
</organism>
<comment type="caution">
    <text evidence="1">The sequence shown here is derived from an EMBL/GenBank/DDBJ whole genome shotgun (WGS) entry which is preliminary data.</text>
</comment>
<dbReference type="InterPro" id="IPR043129">
    <property type="entry name" value="ATPase_NBD"/>
</dbReference>
<dbReference type="InterPro" id="IPR050696">
    <property type="entry name" value="FtsA/MreB"/>
</dbReference>
<dbReference type="PANTHER" id="PTHR32432">
    <property type="entry name" value="CELL DIVISION PROTEIN FTSA-RELATED"/>
    <property type="match status" value="1"/>
</dbReference>
<dbReference type="AlphaFoldDB" id="A0A9X5E6M1"/>
<dbReference type="EMBL" id="JTJC03000004">
    <property type="protein sequence ID" value="NHC36281.1"/>
    <property type="molecule type" value="Genomic_DNA"/>
</dbReference>
<dbReference type="RefSeq" id="WP_039717045.1">
    <property type="nucleotide sequence ID" value="NZ_JTJC03000004.1"/>
</dbReference>
<evidence type="ECO:0000313" key="1">
    <source>
        <dbReference type="EMBL" id="NHC36281.1"/>
    </source>
</evidence>
<accession>A0A9X5E6M1</accession>
<keyword evidence="2" id="KW-1185">Reference proteome</keyword>
<protein>
    <submittedName>
        <fullName evidence="1">Type IV pilus assembly protein PilM</fullName>
    </submittedName>
</protein>
<dbReference type="InterPro" id="IPR005883">
    <property type="entry name" value="PilM"/>
</dbReference>
<dbReference type="PANTHER" id="PTHR32432:SF3">
    <property type="entry name" value="ETHANOLAMINE UTILIZATION PROTEIN EUTJ"/>
    <property type="match status" value="1"/>
</dbReference>
<dbReference type="CDD" id="cd24049">
    <property type="entry name" value="ASKHA_NBD_PilM"/>
    <property type="match status" value="1"/>
</dbReference>
<name>A0A9X5E6M1_9CYAN</name>
<dbReference type="Gene3D" id="3.30.420.40">
    <property type="match status" value="2"/>
</dbReference>
<dbReference type="OrthoDB" id="503707at2"/>
<gene>
    <name evidence="1" type="primary">pilM</name>
    <name evidence="1" type="ORF">QH73_0016785</name>
</gene>